<reference evidence="1" key="1">
    <citation type="journal article" date="2021" name="Proc. Natl. Acad. Sci. U.S.A.">
        <title>A Catalog of Tens of Thousands of Viruses from Human Metagenomes Reveals Hidden Associations with Chronic Diseases.</title>
        <authorList>
            <person name="Tisza M.J."/>
            <person name="Buck C.B."/>
        </authorList>
    </citation>
    <scope>NUCLEOTIDE SEQUENCE</scope>
    <source>
        <strain evidence="1">Ctbwh6</strain>
    </source>
</reference>
<dbReference type="InterPro" id="IPR025127">
    <property type="entry name" value="DUF4054"/>
</dbReference>
<organism evidence="1">
    <name type="scientific">Myoviridae sp. ctbwh6</name>
    <dbReference type="NCBI Taxonomy" id="2827611"/>
    <lineage>
        <taxon>Viruses</taxon>
        <taxon>Duplodnaviria</taxon>
        <taxon>Heunggongvirae</taxon>
        <taxon>Uroviricota</taxon>
        <taxon>Caudoviricetes</taxon>
    </lineage>
</organism>
<dbReference type="Pfam" id="PF13262">
    <property type="entry name" value="DUF4054"/>
    <property type="match status" value="1"/>
</dbReference>
<name>A0A8S5LHH5_9CAUD</name>
<evidence type="ECO:0000313" key="1">
    <source>
        <dbReference type="EMBL" id="DAD69549.1"/>
    </source>
</evidence>
<proteinExistence type="predicted"/>
<protein>
    <submittedName>
        <fullName evidence="1">Head to tail adaptor</fullName>
    </submittedName>
</protein>
<accession>A0A8S5LHH5</accession>
<dbReference type="EMBL" id="BK015852">
    <property type="protein sequence ID" value="DAD69549.1"/>
    <property type="molecule type" value="Genomic_DNA"/>
</dbReference>
<sequence length="127" mass="13995">MYEKAVKIFRLMATEFADLNAETVESWMELTEPIISRKVFGKLYDQALALLTAHRLKMAGYGDSSYGTVGDTLRIGSYSEGETSIGFTVNQGTNLMVDAELALTPYGLEYLSLRRLVVISVRSAGEA</sequence>